<dbReference type="RefSeq" id="WP_028384081.1">
    <property type="nucleotide sequence ID" value="NZ_CAAAJG010000002.1"/>
</dbReference>
<name>A0A378JVB7_9GAMM</name>
<evidence type="ECO:0000313" key="2">
    <source>
        <dbReference type="EMBL" id="STX61967.1"/>
    </source>
</evidence>
<dbReference type="EMBL" id="UGOG01000001">
    <property type="protein sequence ID" value="STX61967.1"/>
    <property type="molecule type" value="Genomic_DNA"/>
</dbReference>
<evidence type="ECO:0000313" key="1">
    <source>
        <dbReference type="EMBL" id="KTD35361.1"/>
    </source>
</evidence>
<keyword evidence="3" id="KW-1185">Reference proteome</keyword>
<dbReference type="EMBL" id="LNYN01000014">
    <property type="protein sequence ID" value="KTD35361.1"/>
    <property type="molecule type" value="Genomic_DNA"/>
</dbReference>
<accession>A0A378JVB7</accession>
<evidence type="ECO:0000313" key="4">
    <source>
        <dbReference type="Proteomes" id="UP000254040"/>
    </source>
</evidence>
<evidence type="ECO:0000313" key="3">
    <source>
        <dbReference type="Proteomes" id="UP000054985"/>
    </source>
</evidence>
<dbReference type="Proteomes" id="UP000254040">
    <property type="component" value="Unassembled WGS sequence"/>
</dbReference>
<proteinExistence type="predicted"/>
<protein>
    <submittedName>
        <fullName evidence="2">Uncharacterized protein</fullName>
    </submittedName>
</protein>
<dbReference type="OrthoDB" id="5638188at2"/>
<organism evidence="2 4">
    <name type="scientific">Legionella moravica</name>
    <dbReference type="NCBI Taxonomy" id="39962"/>
    <lineage>
        <taxon>Bacteria</taxon>
        <taxon>Pseudomonadati</taxon>
        <taxon>Pseudomonadota</taxon>
        <taxon>Gammaproteobacteria</taxon>
        <taxon>Legionellales</taxon>
        <taxon>Legionellaceae</taxon>
        <taxon>Legionella</taxon>
    </lineage>
</organism>
<dbReference type="AlphaFoldDB" id="A0A378JVB7"/>
<reference evidence="2 4" key="2">
    <citation type="submission" date="2018-06" db="EMBL/GenBank/DDBJ databases">
        <authorList>
            <consortium name="Pathogen Informatics"/>
            <person name="Doyle S."/>
        </authorList>
    </citation>
    <scope>NUCLEOTIDE SEQUENCE [LARGE SCALE GENOMIC DNA]</scope>
    <source>
        <strain evidence="2 4">NCTC12239</strain>
    </source>
</reference>
<gene>
    <name evidence="1" type="ORF">Lmor_0808</name>
    <name evidence="2" type="ORF">NCTC12239_00885</name>
</gene>
<dbReference type="STRING" id="39962.Lmor_0808"/>
<sequence>MFGMFNQASQWKRGLQIVSVLLLSTATYKLLTDPDAKASVEGLDIAVHALNFLTLREHASPLNEFLTLGVNLFSMGASYTRMTSESTQTSPLLDALGVVSTVLNTGALLSESTRANPETCSSIVMAP</sequence>
<dbReference type="Proteomes" id="UP000054985">
    <property type="component" value="Unassembled WGS sequence"/>
</dbReference>
<reference evidence="1 3" key="1">
    <citation type="submission" date="2015-11" db="EMBL/GenBank/DDBJ databases">
        <title>Genomic analysis of 38 Legionella species identifies large and diverse effector repertoires.</title>
        <authorList>
            <person name="Burstein D."/>
            <person name="Amaro F."/>
            <person name="Zusman T."/>
            <person name="Lifshitz Z."/>
            <person name="Cohen O."/>
            <person name="Gilbert J.A."/>
            <person name="Pupko T."/>
            <person name="Shuman H.A."/>
            <person name="Segal G."/>
        </authorList>
    </citation>
    <scope>NUCLEOTIDE SEQUENCE [LARGE SCALE GENOMIC DNA]</scope>
    <source>
        <strain evidence="1 3">ATCC 43877</strain>
    </source>
</reference>